<dbReference type="Proteomes" id="UP000003875">
    <property type="component" value="Unassembled WGS sequence"/>
</dbReference>
<protein>
    <submittedName>
        <fullName evidence="1">Uncharacterized protein</fullName>
    </submittedName>
</protein>
<name>C0BQ76_BIFPS</name>
<evidence type="ECO:0000313" key="2">
    <source>
        <dbReference type="Proteomes" id="UP000003875"/>
    </source>
</evidence>
<dbReference type="AlphaFoldDB" id="C0BQ76"/>
<reference evidence="1 2" key="2">
    <citation type="submission" date="2009-02" db="EMBL/GenBank/DDBJ databases">
        <authorList>
            <person name="Fulton L."/>
            <person name="Clifton S."/>
            <person name="Fulton B."/>
            <person name="Xu J."/>
            <person name="Minx P."/>
            <person name="Pepin K.H."/>
            <person name="Johnson M."/>
            <person name="Bhonagiri V."/>
            <person name="Nash W.E."/>
            <person name="Mardis E.R."/>
            <person name="Wilson R.K."/>
        </authorList>
    </citation>
    <scope>NUCLEOTIDE SEQUENCE [LARGE SCALE GENOMIC DNA]</scope>
    <source>
        <strain evidence="1 2">DSM 20438</strain>
    </source>
</reference>
<evidence type="ECO:0000313" key="1">
    <source>
        <dbReference type="EMBL" id="EEG71639.1"/>
    </source>
</evidence>
<gene>
    <name evidence="1" type="ORF">BIFPSEUDO_02516</name>
</gene>
<accession>C0BQ76</accession>
<reference evidence="1 2" key="1">
    <citation type="submission" date="2009-02" db="EMBL/GenBank/DDBJ databases">
        <title>Draft genome sequence of Bifidobacterium pseudocatenulatum (DSM 20438).</title>
        <authorList>
            <person name="Sudarsanam P."/>
            <person name="Ley R."/>
            <person name="Guruge J."/>
            <person name="Turnbaugh P.J."/>
            <person name="Mahowald M."/>
            <person name="Liep D."/>
            <person name="Gordon J."/>
        </authorList>
    </citation>
    <scope>NUCLEOTIDE SEQUENCE [LARGE SCALE GENOMIC DNA]</scope>
    <source>
        <strain evidence="1 2">DSM 20438</strain>
    </source>
</reference>
<sequence length="48" mass="5632">MERKARVIPILAIDNHGLLFTLFRLIRNLCADIKIVVRMLCEVSHHDF</sequence>
<organism evidence="1 2">
    <name type="scientific">Bifidobacterium pseudocatenulatum DSM 20438 = JCM 1200 = LMG 10505</name>
    <dbReference type="NCBI Taxonomy" id="547043"/>
    <lineage>
        <taxon>Bacteria</taxon>
        <taxon>Bacillati</taxon>
        <taxon>Actinomycetota</taxon>
        <taxon>Actinomycetes</taxon>
        <taxon>Bifidobacteriales</taxon>
        <taxon>Bifidobacteriaceae</taxon>
        <taxon>Bifidobacterium</taxon>
    </lineage>
</organism>
<proteinExistence type="predicted"/>
<comment type="caution">
    <text evidence="1">The sequence shown here is derived from an EMBL/GenBank/DDBJ whole genome shotgun (WGS) entry which is preliminary data.</text>
</comment>
<dbReference type="EMBL" id="ABXX02000001">
    <property type="protein sequence ID" value="EEG71639.1"/>
    <property type="molecule type" value="Genomic_DNA"/>
</dbReference>